<keyword evidence="2" id="KW-1185">Reference proteome</keyword>
<dbReference type="WBParaSite" id="Pan_g14794.t1">
    <property type="protein sequence ID" value="Pan_g14794.t1"/>
    <property type="gene ID" value="Pan_g14794"/>
</dbReference>
<name>A0A7E4UZS6_PANRE</name>
<evidence type="ECO:0000313" key="2">
    <source>
        <dbReference type="Proteomes" id="UP000492821"/>
    </source>
</evidence>
<proteinExistence type="predicted"/>
<protein>
    <submittedName>
        <fullName evidence="3">Uncharacterized protein</fullName>
    </submittedName>
</protein>
<dbReference type="AlphaFoldDB" id="A0A7E4UZS6"/>
<feature type="compositionally biased region" description="Basic and acidic residues" evidence="1">
    <location>
        <begin position="115"/>
        <end position="130"/>
    </location>
</feature>
<organism evidence="2 3">
    <name type="scientific">Panagrellus redivivus</name>
    <name type="common">Microworm</name>
    <dbReference type="NCBI Taxonomy" id="6233"/>
    <lineage>
        <taxon>Eukaryota</taxon>
        <taxon>Metazoa</taxon>
        <taxon>Ecdysozoa</taxon>
        <taxon>Nematoda</taxon>
        <taxon>Chromadorea</taxon>
        <taxon>Rhabditida</taxon>
        <taxon>Tylenchina</taxon>
        <taxon>Panagrolaimomorpha</taxon>
        <taxon>Panagrolaimoidea</taxon>
        <taxon>Panagrolaimidae</taxon>
        <taxon>Panagrellus</taxon>
    </lineage>
</organism>
<accession>A0A7E4UZS6</accession>
<feature type="region of interest" description="Disordered" evidence="1">
    <location>
        <begin position="60"/>
        <end position="130"/>
    </location>
</feature>
<reference evidence="2" key="1">
    <citation type="journal article" date="2013" name="Genetics">
        <title>The draft genome and transcriptome of Panagrellus redivivus are shaped by the harsh demands of a free-living lifestyle.</title>
        <authorList>
            <person name="Srinivasan J."/>
            <person name="Dillman A.R."/>
            <person name="Macchietto M.G."/>
            <person name="Heikkinen L."/>
            <person name="Lakso M."/>
            <person name="Fracchia K.M."/>
            <person name="Antoshechkin I."/>
            <person name="Mortazavi A."/>
            <person name="Wong G."/>
            <person name="Sternberg P.W."/>
        </authorList>
    </citation>
    <scope>NUCLEOTIDE SEQUENCE [LARGE SCALE GENOMIC DNA]</scope>
    <source>
        <strain evidence="2">MT8872</strain>
    </source>
</reference>
<evidence type="ECO:0000256" key="1">
    <source>
        <dbReference type="SAM" id="MobiDB-lite"/>
    </source>
</evidence>
<reference evidence="3" key="2">
    <citation type="submission" date="2020-10" db="UniProtKB">
        <authorList>
            <consortium name="WormBaseParasite"/>
        </authorList>
    </citation>
    <scope>IDENTIFICATION</scope>
</reference>
<dbReference type="Proteomes" id="UP000492821">
    <property type="component" value="Unassembled WGS sequence"/>
</dbReference>
<feature type="compositionally biased region" description="Basic and acidic residues" evidence="1">
    <location>
        <begin position="75"/>
        <end position="89"/>
    </location>
</feature>
<evidence type="ECO:0000313" key="3">
    <source>
        <dbReference type="WBParaSite" id="Pan_g14794.t1"/>
    </source>
</evidence>
<sequence length="130" mass="15667">MDKLQSRHETTTVPRQWMGQRHVRRLEKGPDTSQMYQCLRLHHAGQSENLRRIRLHFNERPKNETIKSRMASNRLNHDERRSIPSDRHVKAQNTHQFEIKNDVSKQGSQKRKNLRQKEQHPTNINKDDHH</sequence>